<dbReference type="AlphaFoldDB" id="A0A2N6SEI6"/>
<dbReference type="STRING" id="84135.GCA_001052115_01668"/>
<protein>
    <submittedName>
        <fullName evidence="1">Uncharacterized protein</fullName>
    </submittedName>
</protein>
<dbReference type="Proteomes" id="UP000235670">
    <property type="component" value="Unassembled WGS sequence"/>
</dbReference>
<dbReference type="RefSeq" id="WP_102189950.1">
    <property type="nucleotide sequence ID" value="NZ_PNGT01000005.1"/>
</dbReference>
<organism evidence="1 2">
    <name type="scientific">Gemella sanguinis</name>
    <dbReference type="NCBI Taxonomy" id="84135"/>
    <lineage>
        <taxon>Bacteria</taxon>
        <taxon>Bacillati</taxon>
        <taxon>Bacillota</taxon>
        <taxon>Bacilli</taxon>
        <taxon>Bacillales</taxon>
        <taxon>Gemellaceae</taxon>
        <taxon>Gemella</taxon>
    </lineage>
</organism>
<evidence type="ECO:0000313" key="1">
    <source>
        <dbReference type="EMBL" id="PMC52362.1"/>
    </source>
</evidence>
<accession>A0A2N6SEI6</accession>
<reference evidence="1 2" key="1">
    <citation type="submission" date="2017-09" db="EMBL/GenBank/DDBJ databases">
        <title>Bacterial strain isolated from the female urinary microbiota.</title>
        <authorList>
            <person name="Thomas-White K."/>
            <person name="Kumar N."/>
            <person name="Forster S."/>
            <person name="Putonti C."/>
            <person name="Lawley T."/>
            <person name="Wolfe A.J."/>
        </authorList>
    </citation>
    <scope>NUCLEOTIDE SEQUENCE [LARGE SCALE GENOMIC DNA]</scope>
    <source>
        <strain evidence="1 2">UMB0186</strain>
    </source>
</reference>
<evidence type="ECO:0000313" key="2">
    <source>
        <dbReference type="Proteomes" id="UP000235670"/>
    </source>
</evidence>
<dbReference type="EMBL" id="PNGT01000005">
    <property type="protein sequence ID" value="PMC52362.1"/>
    <property type="molecule type" value="Genomic_DNA"/>
</dbReference>
<gene>
    <name evidence="1" type="ORF">CJ218_05865</name>
</gene>
<sequence length="71" mass="8023">MYKKSMFKNAKRVDVIETTPDKVESYIKAYKRGEIIDLPPLAENEEIKEISIIGGTAIIYVDNIGGKYGKE</sequence>
<name>A0A2N6SEI6_9BACL</name>
<comment type="caution">
    <text evidence="1">The sequence shown here is derived from an EMBL/GenBank/DDBJ whole genome shotgun (WGS) entry which is preliminary data.</text>
</comment>
<proteinExistence type="predicted"/>